<evidence type="ECO:0000313" key="1">
    <source>
        <dbReference type="EMBL" id="GAA3683862.1"/>
    </source>
</evidence>
<protein>
    <submittedName>
        <fullName evidence="1">Uncharacterized protein</fullName>
    </submittedName>
</protein>
<name>A0ABP7CBM5_9ACTN</name>
<reference evidence="2" key="1">
    <citation type="journal article" date="2019" name="Int. J. Syst. Evol. Microbiol.">
        <title>The Global Catalogue of Microorganisms (GCM) 10K type strain sequencing project: providing services to taxonomists for standard genome sequencing and annotation.</title>
        <authorList>
            <consortium name="The Broad Institute Genomics Platform"/>
            <consortium name="The Broad Institute Genome Sequencing Center for Infectious Disease"/>
            <person name="Wu L."/>
            <person name="Ma J."/>
        </authorList>
    </citation>
    <scope>NUCLEOTIDE SEQUENCE [LARGE SCALE GENOMIC DNA]</scope>
    <source>
        <strain evidence="2">JCM 16904</strain>
    </source>
</reference>
<keyword evidence="2" id="KW-1185">Reference proteome</keyword>
<dbReference type="EMBL" id="BAAAZP010000101">
    <property type="protein sequence ID" value="GAA3683862.1"/>
    <property type="molecule type" value="Genomic_DNA"/>
</dbReference>
<evidence type="ECO:0000313" key="2">
    <source>
        <dbReference type="Proteomes" id="UP001500902"/>
    </source>
</evidence>
<comment type="caution">
    <text evidence="1">The sequence shown here is derived from an EMBL/GenBank/DDBJ whole genome shotgun (WGS) entry which is preliminary data.</text>
</comment>
<sequence>MLELADAALDQIALLVGEGVEGVRAASAATPALAVGDLVAPLGDDRLDPTPAQVEPDLAGGVALVTDQRVRAGAVIFGDSQ</sequence>
<proteinExistence type="predicted"/>
<gene>
    <name evidence="1" type="ORF">GCM10022224_055570</name>
</gene>
<accession>A0ABP7CBM5</accession>
<organism evidence="1 2">
    <name type="scientific">Nonomuraea antimicrobica</name>
    <dbReference type="NCBI Taxonomy" id="561173"/>
    <lineage>
        <taxon>Bacteria</taxon>
        <taxon>Bacillati</taxon>
        <taxon>Actinomycetota</taxon>
        <taxon>Actinomycetes</taxon>
        <taxon>Streptosporangiales</taxon>
        <taxon>Streptosporangiaceae</taxon>
        <taxon>Nonomuraea</taxon>
    </lineage>
</organism>
<dbReference type="Proteomes" id="UP001500902">
    <property type="component" value="Unassembled WGS sequence"/>
</dbReference>